<dbReference type="Proteomes" id="UP001139447">
    <property type="component" value="Unassembled WGS sequence"/>
</dbReference>
<accession>A0A9X2AMJ0</accession>
<proteinExistence type="predicted"/>
<reference evidence="2" key="1">
    <citation type="submission" date="2022-03" db="EMBL/GenBank/DDBJ databases">
        <authorList>
            <person name="Woo C.Y."/>
        </authorList>
    </citation>
    <scope>NUCLEOTIDE SEQUENCE</scope>
    <source>
        <strain evidence="2">CYS-02</strain>
    </source>
</reference>
<feature type="signal peptide" evidence="1">
    <location>
        <begin position="1"/>
        <end position="19"/>
    </location>
</feature>
<evidence type="ECO:0000256" key="1">
    <source>
        <dbReference type="SAM" id="SignalP"/>
    </source>
</evidence>
<dbReference type="AlphaFoldDB" id="A0A9X2AMJ0"/>
<gene>
    <name evidence="2" type="ORF">MMF98_09270</name>
</gene>
<evidence type="ECO:0000313" key="2">
    <source>
        <dbReference type="EMBL" id="MCJ0763399.1"/>
    </source>
</evidence>
<dbReference type="RefSeq" id="WP_243305991.1">
    <property type="nucleotide sequence ID" value="NZ_JALGBI010000001.1"/>
</dbReference>
<dbReference type="EMBL" id="JALGBI010000001">
    <property type="protein sequence ID" value="MCJ0763399.1"/>
    <property type="molecule type" value="Genomic_DNA"/>
</dbReference>
<sequence length="113" mass="12080">MGIALFAVSGLFSPLQALAHWLMPGVAHPARAGRRPGRRASPSAIKPIADNDRCTWTSAPKASNLRIHRPLRVVRVLEAGRPPADAGRMVISGSMADVCAELDRLAALEATRH</sequence>
<protein>
    <submittedName>
        <fullName evidence="2">Uncharacterized protein</fullName>
    </submittedName>
</protein>
<feature type="chain" id="PRO_5040738829" evidence="1">
    <location>
        <begin position="20"/>
        <end position="113"/>
    </location>
</feature>
<keyword evidence="3" id="KW-1185">Reference proteome</keyword>
<comment type="caution">
    <text evidence="2">The sequence shown here is derived from an EMBL/GenBank/DDBJ whole genome shotgun (WGS) entry which is preliminary data.</text>
</comment>
<organism evidence="2 3">
    <name type="scientific">Variovorax terrae</name>
    <dbReference type="NCBI Taxonomy" id="2923278"/>
    <lineage>
        <taxon>Bacteria</taxon>
        <taxon>Pseudomonadati</taxon>
        <taxon>Pseudomonadota</taxon>
        <taxon>Betaproteobacteria</taxon>
        <taxon>Burkholderiales</taxon>
        <taxon>Comamonadaceae</taxon>
        <taxon>Variovorax</taxon>
    </lineage>
</organism>
<evidence type="ECO:0000313" key="3">
    <source>
        <dbReference type="Proteomes" id="UP001139447"/>
    </source>
</evidence>
<keyword evidence="1" id="KW-0732">Signal</keyword>
<name>A0A9X2AMJ0_9BURK</name>